<keyword evidence="3" id="KW-1185">Reference proteome</keyword>
<dbReference type="CDD" id="cd07472">
    <property type="entry name" value="HmuY_like"/>
    <property type="match status" value="1"/>
</dbReference>
<evidence type="ECO:0000313" key="2">
    <source>
        <dbReference type="EMBL" id="SFI31942.1"/>
    </source>
</evidence>
<dbReference type="PROSITE" id="PS51257">
    <property type="entry name" value="PROKAR_LIPOPROTEIN"/>
    <property type="match status" value="1"/>
</dbReference>
<gene>
    <name evidence="2" type="ORF">SAMN05444682_103260</name>
</gene>
<evidence type="ECO:0000259" key="1">
    <source>
        <dbReference type="Pfam" id="PF14725"/>
    </source>
</evidence>
<accession>A0A1I3H8H9</accession>
<name>A0A1I3H8H9_9SPHI</name>
<dbReference type="InterPro" id="IPR028072">
    <property type="entry name" value="DUF4466"/>
</dbReference>
<dbReference type="Gene3D" id="2.60.40.3550">
    <property type="entry name" value="Domain of unknown function DUF4466"/>
    <property type="match status" value="1"/>
</dbReference>
<reference evidence="2 3" key="1">
    <citation type="submission" date="2016-10" db="EMBL/GenBank/DDBJ databases">
        <authorList>
            <person name="de Groot N.N."/>
        </authorList>
    </citation>
    <scope>NUCLEOTIDE SEQUENCE [LARGE SCALE GENOMIC DNA]</scope>
    <source>
        <strain evidence="2 3">RK1</strain>
    </source>
</reference>
<dbReference type="Pfam" id="PF14725">
    <property type="entry name" value="DUF4466"/>
    <property type="match status" value="1"/>
</dbReference>
<dbReference type="CDD" id="cd12106">
    <property type="entry name" value="PARMER_03128_N"/>
    <property type="match status" value="1"/>
</dbReference>
<dbReference type="EMBL" id="FOQO01000003">
    <property type="protein sequence ID" value="SFI31942.1"/>
    <property type="molecule type" value="Genomic_DNA"/>
</dbReference>
<dbReference type="OrthoDB" id="1045786at2"/>
<feature type="domain" description="DUF4466" evidence="1">
    <location>
        <begin position="20"/>
        <end position="332"/>
    </location>
</feature>
<dbReference type="AlphaFoldDB" id="A0A1I3H8H9"/>
<organism evidence="2 3">
    <name type="scientific">Parapedobacter indicus</name>
    <dbReference type="NCBI Taxonomy" id="1477437"/>
    <lineage>
        <taxon>Bacteria</taxon>
        <taxon>Pseudomonadati</taxon>
        <taxon>Bacteroidota</taxon>
        <taxon>Sphingobacteriia</taxon>
        <taxon>Sphingobacteriales</taxon>
        <taxon>Sphingobacteriaceae</taxon>
        <taxon>Parapedobacter</taxon>
    </lineage>
</organism>
<evidence type="ECO:0000313" key="3">
    <source>
        <dbReference type="Proteomes" id="UP000198670"/>
    </source>
</evidence>
<dbReference type="STRING" id="1477437.SAMN05444682_103260"/>
<sequence>MKLRNIYSAILLAFAFMGVSCDDEPVLMKDPVTALSNDCIKRSLPIAPNLIGEEIEFAYAMAIPKELGQLTSAQVVASIPGASGTYFDPNSYHTNASGQDVPVPVASDSQTSGGTTSIQFTADTAAATLRFYYIVPEEARGKEVSFKFSVKSSNGQSAEYDMGPYKISNMDMTRNLSLTSDDECYISFHDNTEAAVVYSKNDLATDPSLASQIDLVYAQHASADLAHAIYAADAPEAYRPGVVFPSGFSNQTKLIKEYGLRDRQLSNLQYSHFIDDLDFQQINMGRSTNYVLTLKEEAGAWIETADGSYRAFVFINAAGADGMTVSVKRYKM</sequence>
<dbReference type="RefSeq" id="WP_090626259.1">
    <property type="nucleotide sequence ID" value="NZ_FOQO01000003.1"/>
</dbReference>
<dbReference type="InterPro" id="IPR041873">
    <property type="entry name" value="PARMER_03128_N"/>
</dbReference>
<protein>
    <recommendedName>
        <fullName evidence="1">DUF4466 domain-containing protein</fullName>
    </recommendedName>
</protein>
<proteinExistence type="predicted"/>
<dbReference type="Proteomes" id="UP000198670">
    <property type="component" value="Unassembled WGS sequence"/>
</dbReference>